<evidence type="ECO:0000256" key="1">
    <source>
        <dbReference type="SAM" id="Phobius"/>
    </source>
</evidence>
<dbReference type="EMBL" id="JH597761">
    <property type="protein sequence ID" value="EHP69945.1"/>
    <property type="molecule type" value="Genomic_DNA"/>
</dbReference>
<dbReference type="eggNOG" id="arCOG03672">
    <property type="taxonomic scope" value="Archaea"/>
</dbReference>
<feature type="transmembrane region" description="Helical" evidence="1">
    <location>
        <begin position="12"/>
        <end position="33"/>
    </location>
</feature>
<proteinExistence type="predicted"/>
<dbReference type="STRING" id="671065.MetMK1DRAFT_00004470"/>
<organism evidence="2 3">
    <name type="scientific">Metallosphaera yellowstonensis MK1</name>
    <dbReference type="NCBI Taxonomy" id="671065"/>
    <lineage>
        <taxon>Archaea</taxon>
        <taxon>Thermoproteota</taxon>
        <taxon>Thermoprotei</taxon>
        <taxon>Sulfolobales</taxon>
        <taxon>Sulfolobaceae</taxon>
        <taxon>Metallosphaera</taxon>
    </lineage>
</organism>
<keyword evidence="1" id="KW-1133">Transmembrane helix</keyword>
<dbReference type="HOGENOM" id="CLU_2766172_0_0_2"/>
<name>H2C0Z6_9CREN</name>
<dbReference type="Proteomes" id="UP000003980">
    <property type="component" value="Unassembled WGS sequence"/>
</dbReference>
<evidence type="ECO:0000313" key="3">
    <source>
        <dbReference type="Proteomes" id="UP000003980"/>
    </source>
</evidence>
<keyword evidence="1" id="KW-0472">Membrane</keyword>
<protein>
    <submittedName>
        <fullName evidence="2">Uncharacterized protein</fullName>
    </submittedName>
</protein>
<keyword evidence="3" id="KW-1185">Reference proteome</keyword>
<dbReference type="AlphaFoldDB" id="H2C0Z6"/>
<keyword evidence="1" id="KW-0812">Transmembrane</keyword>
<gene>
    <name evidence="2" type="ORF">MetMK1DRAFT_00004470</name>
</gene>
<reference evidence="2 3" key="1">
    <citation type="submission" date="2012-01" db="EMBL/GenBank/DDBJ databases">
        <title>Improved High-Quality Draft sequence of Metallosphaera yellowstonensis MK1.</title>
        <authorList>
            <consortium name="US DOE Joint Genome Institute"/>
            <person name="Lucas S."/>
            <person name="Han J."/>
            <person name="Cheng J.-F."/>
            <person name="Goodwin L."/>
            <person name="Pitluck S."/>
            <person name="Peters L."/>
            <person name="Teshima H."/>
            <person name="Detter J.C."/>
            <person name="Han C."/>
            <person name="Tapia R."/>
            <person name="Land M."/>
            <person name="Hauser L."/>
            <person name="Kyrpides N."/>
            <person name="Kozubal M."/>
            <person name="Macur R.E."/>
            <person name="Jay Z."/>
            <person name="Inskeep W."/>
            <person name="Woyke T."/>
        </authorList>
    </citation>
    <scope>NUCLEOTIDE SEQUENCE [LARGE SCALE GENOMIC DNA]</scope>
    <source>
        <strain evidence="2 3">MK1</strain>
    </source>
</reference>
<accession>H2C0Z6</accession>
<sequence length="69" mass="7826">MFNAISIKMRLIPILFLDFSISPIVSIAFVYQFNLQGTTLPPNYSEYIKVNIVKGQAYIFNISSYGTLT</sequence>
<evidence type="ECO:0000313" key="2">
    <source>
        <dbReference type="EMBL" id="EHP69945.1"/>
    </source>
</evidence>